<evidence type="ECO:0000313" key="6">
    <source>
        <dbReference type="EMBL" id="SUC19548.1"/>
    </source>
</evidence>
<evidence type="ECO:0000256" key="3">
    <source>
        <dbReference type="ARBA" id="ARBA00023136"/>
    </source>
</evidence>
<reference evidence="6 7" key="1">
    <citation type="submission" date="2018-06" db="EMBL/GenBank/DDBJ databases">
        <authorList>
            <consortium name="Pathogen Informatics"/>
            <person name="Doyle S."/>
        </authorList>
    </citation>
    <scope>NUCLEOTIDE SEQUENCE [LARGE SCALE GENOMIC DNA]</scope>
    <source>
        <strain evidence="6 7">NCTC11938</strain>
    </source>
</reference>
<dbReference type="GO" id="GO:0022857">
    <property type="term" value="F:transmembrane transporter activity"/>
    <property type="evidence" value="ECO:0007669"/>
    <property type="project" value="InterPro"/>
</dbReference>
<keyword evidence="1 4" id="KW-0812">Transmembrane</keyword>
<accession>A0A379FH20</accession>
<feature type="transmembrane region" description="Helical" evidence="4">
    <location>
        <begin position="51"/>
        <end position="78"/>
    </location>
</feature>
<dbReference type="AlphaFoldDB" id="A0A379FH20"/>
<feature type="transmembrane region" description="Helical" evidence="4">
    <location>
        <begin position="27"/>
        <end position="45"/>
    </location>
</feature>
<feature type="transmembrane region" description="Helical" evidence="4">
    <location>
        <begin position="6"/>
        <end position="22"/>
    </location>
</feature>
<proteinExistence type="predicted"/>
<feature type="domain" description="Major facilitator superfamily (MFS) profile" evidence="5">
    <location>
        <begin position="1"/>
        <end position="158"/>
    </location>
</feature>
<dbReference type="PROSITE" id="PS50850">
    <property type="entry name" value="MFS"/>
    <property type="match status" value="1"/>
</dbReference>
<evidence type="ECO:0000256" key="4">
    <source>
        <dbReference type="SAM" id="Phobius"/>
    </source>
</evidence>
<feature type="transmembrane region" description="Helical" evidence="4">
    <location>
        <begin position="98"/>
        <end position="118"/>
    </location>
</feature>
<organism evidence="6 7">
    <name type="scientific">Proteus mirabilis</name>
    <dbReference type="NCBI Taxonomy" id="584"/>
    <lineage>
        <taxon>Bacteria</taxon>
        <taxon>Pseudomonadati</taxon>
        <taxon>Pseudomonadota</taxon>
        <taxon>Gammaproteobacteria</taxon>
        <taxon>Enterobacterales</taxon>
        <taxon>Morganellaceae</taxon>
        <taxon>Proteus</taxon>
    </lineage>
</organism>
<dbReference type="Proteomes" id="UP000254191">
    <property type="component" value="Unassembled WGS sequence"/>
</dbReference>
<sequence length="158" mass="17332">MLLYAIGAFISIIVGGALYNKLGMKRLAIFALILHSIGIVLLALVNKESDLPLLILAYLMMGIGGGIGANTAQTTALYDFDKQRLIQASVIWNINRQVVFSVGATLVAMIFNTLSLFVSSQMAYSTTFFICATIGLFPLFLFILLKQKTNLQETNHEH</sequence>
<dbReference type="InterPro" id="IPR036259">
    <property type="entry name" value="MFS_trans_sf"/>
</dbReference>
<protein>
    <submittedName>
        <fullName evidence="6">MFS-family transporter</fullName>
    </submittedName>
</protein>
<dbReference type="SUPFAM" id="SSF103473">
    <property type="entry name" value="MFS general substrate transporter"/>
    <property type="match status" value="1"/>
</dbReference>
<dbReference type="InterPro" id="IPR020846">
    <property type="entry name" value="MFS_dom"/>
</dbReference>
<evidence type="ECO:0000256" key="2">
    <source>
        <dbReference type="ARBA" id="ARBA00022989"/>
    </source>
</evidence>
<evidence type="ECO:0000313" key="7">
    <source>
        <dbReference type="Proteomes" id="UP000254191"/>
    </source>
</evidence>
<name>A0A379FH20_PROMI</name>
<gene>
    <name evidence="6" type="ORF">NCTC11938_01331</name>
</gene>
<dbReference type="InterPro" id="IPR011701">
    <property type="entry name" value="MFS"/>
</dbReference>
<evidence type="ECO:0000259" key="5">
    <source>
        <dbReference type="PROSITE" id="PS50850"/>
    </source>
</evidence>
<dbReference type="Pfam" id="PF07690">
    <property type="entry name" value="MFS_1"/>
    <property type="match status" value="1"/>
</dbReference>
<dbReference type="EMBL" id="UGTS01000004">
    <property type="protein sequence ID" value="SUC19548.1"/>
    <property type="molecule type" value="Genomic_DNA"/>
</dbReference>
<keyword evidence="3 4" id="KW-0472">Membrane</keyword>
<evidence type="ECO:0000256" key="1">
    <source>
        <dbReference type="ARBA" id="ARBA00022692"/>
    </source>
</evidence>
<dbReference type="Gene3D" id="1.20.1250.20">
    <property type="entry name" value="MFS general substrate transporter like domains"/>
    <property type="match status" value="1"/>
</dbReference>
<keyword evidence="2 4" id="KW-1133">Transmembrane helix</keyword>
<feature type="transmembrane region" description="Helical" evidence="4">
    <location>
        <begin position="124"/>
        <end position="145"/>
    </location>
</feature>